<evidence type="ECO:0000313" key="2">
    <source>
        <dbReference type="EMBL" id="MCL6697630.1"/>
    </source>
</evidence>
<dbReference type="EMBL" id="JAMGBA010000001">
    <property type="protein sequence ID" value="MCL6697630.1"/>
    <property type="molecule type" value="Genomic_DNA"/>
</dbReference>
<keyword evidence="1" id="KW-1133">Transmembrane helix</keyword>
<keyword evidence="3" id="KW-1185">Reference proteome</keyword>
<dbReference type="Proteomes" id="UP001203410">
    <property type="component" value="Unassembled WGS sequence"/>
</dbReference>
<gene>
    <name evidence="2" type="ORF">LZ496_02370</name>
</gene>
<dbReference type="InterPro" id="IPR011990">
    <property type="entry name" value="TPR-like_helical_dom_sf"/>
</dbReference>
<organism evidence="2 3">
    <name type="scientific">Sphingomonas caseinilyticus</name>
    <dbReference type="NCBI Taxonomy" id="2908205"/>
    <lineage>
        <taxon>Bacteria</taxon>
        <taxon>Pseudomonadati</taxon>
        <taxon>Pseudomonadota</taxon>
        <taxon>Alphaproteobacteria</taxon>
        <taxon>Sphingomonadales</taxon>
        <taxon>Sphingomonadaceae</taxon>
        <taxon>Sphingomonas</taxon>
    </lineage>
</organism>
<evidence type="ECO:0000256" key="1">
    <source>
        <dbReference type="SAM" id="Phobius"/>
    </source>
</evidence>
<evidence type="ECO:0008006" key="4">
    <source>
        <dbReference type="Google" id="ProtNLM"/>
    </source>
</evidence>
<name>A0ABT0RRK0_9SPHN</name>
<accession>A0ABT0RRK0</accession>
<evidence type="ECO:0000313" key="3">
    <source>
        <dbReference type="Proteomes" id="UP001203410"/>
    </source>
</evidence>
<keyword evidence="1" id="KW-0472">Membrane</keyword>
<dbReference type="RefSeq" id="WP_249902991.1">
    <property type="nucleotide sequence ID" value="NZ_JAMGBA010000001.1"/>
</dbReference>
<protein>
    <recommendedName>
        <fullName evidence="4">Tetratricopeptide repeat-containing protein</fullName>
    </recommendedName>
</protein>
<keyword evidence="1" id="KW-0812">Transmembrane</keyword>
<comment type="caution">
    <text evidence="2">The sequence shown here is derived from an EMBL/GenBank/DDBJ whole genome shotgun (WGS) entry which is preliminary data.</text>
</comment>
<dbReference type="Gene3D" id="1.25.40.10">
    <property type="entry name" value="Tetratricopeptide repeat domain"/>
    <property type="match status" value="1"/>
</dbReference>
<dbReference type="SUPFAM" id="SSF48452">
    <property type="entry name" value="TPR-like"/>
    <property type="match status" value="1"/>
</dbReference>
<reference evidence="2 3" key="1">
    <citation type="submission" date="2022-05" db="EMBL/GenBank/DDBJ databases">
        <authorList>
            <person name="Jo J.-H."/>
            <person name="Im W.-T."/>
        </authorList>
    </citation>
    <scope>NUCLEOTIDE SEQUENCE [LARGE SCALE GENOMIC DNA]</scope>
    <source>
        <strain evidence="2 3">NSE70-1</strain>
    </source>
</reference>
<feature type="transmembrane region" description="Helical" evidence="1">
    <location>
        <begin position="20"/>
        <end position="38"/>
    </location>
</feature>
<proteinExistence type="predicted"/>
<sequence length="502" mass="54602">MPAAKAKSSTPFPGRISRRAGIAIAALLIAAVVAVVAWNGRWQQTLPVVAVAASDATPRSEALARDLFVKLGTLEHVGAGKWVLADPQSTKSSPDLVFKVAQTGSAAQLQAGLTLVDGEGNSLLWSREFAQSDGSEADVRQQVALAAGLALLCSLEAREDHGLPPELFKRYIGSCAEAALGSEMDSDKAVTALRSIIAERPRFKAAWALLLSAQASVAAIAELGSPSEAASHRRTLLQDLEKARKIAPNLPEIEMAEIQLLSPMDFAGRLERIGRAKAEAPEKSVIWGYECTTLKSVGRVIEAIAAARRAAELEPLSPAAANEVIMTLAYAGEFEAARKELARAERNWAGTKALRDGQWAFHLRFGDPKFAMALAEQSTNLYLQARLAPTPEKVNAMMAELELASPSVDAEFGYAIQALAEFDRTDDVYRWFDRAPVSTLARQSYLFFRPAFADVWRDPRFMSVAKRNGLLNYWQKSGKWPDFCYDPKLPYDCRKEAAKLGA</sequence>